<name>A0A8J7RRI1_9BACT</name>
<feature type="chain" id="PRO_5035212652" evidence="1">
    <location>
        <begin position="25"/>
        <end position="1091"/>
    </location>
</feature>
<feature type="domain" description="Secretion system C-terminal sorting" evidence="2">
    <location>
        <begin position="1013"/>
        <end position="1080"/>
    </location>
</feature>
<keyword evidence="1" id="KW-0732">Signal</keyword>
<feature type="signal peptide" evidence="1">
    <location>
        <begin position="1"/>
        <end position="24"/>
    </location>
</feature>
<dbReference type="InterPro" id="IPR026444">
    <property type="entry name" value="Secre_tail"/>
</dbReference>
<dbReference type="Gene3D" id="2.60.40.4070">
    <property type="match status" value="1"/>
</dbReference>
<evidence type="ECO:0000313" key="3">
    <source>
        <dbReference type="EMBL" id="MBP3192569.1"/>
    </source>
</evidence>
<organism evidence="3 4">
    <name type="scientific">Natronogracilivirga saccharolytica</name>
    <dbReference type="NCBI Taxonomy" id="2812953"/>
    <lineage>
        <taxon>Bacteria</taxon>
        <taxon>Pseudomonadati</taxon>
        <taxon>Balneolota</taxon>
        <taxon>Balneolia</taxon>
        <taxon>Balneolales</taxon>
        <taxon>Cyclonatronaceae</taxon>
        <taxon>Natronogracilivirga</taxon>
    </lineage>
</organism>
<dbReference type="Pfam" id="PF18962">
    <property type="entry name" value="Por_Secre_tail"/>
    <property type="match status" value="1"/>
</dbReference>
<dbReference type="NCBIfam" id="TIGR04183">
    <property type="entry name" value="Por_Secre_tail"/>
    <property type="match status" value="1"/>
</dbReference>
<accession>A0A8J7RRI1</accession>
<dbReference type="Proteomes" id="UP000673975">
    <property type="component" value="Unassembled WGS sequence"/>
</dbReference>
<protein>
    <submittedName>
        <fullName evidence="3">T9SS type A sorting domain-containing protein</fullName>
    </submittedName>
</protein>
<comment type="caution">
    <text evidence="3">The sequence shown here is derived from an EMBL/GenBank/DDBJ whole genome shotgun (WGS) entry which is preliminary data.</text>
</comment>
<evidence type="ECO:0000313" key="4">
    <source>
        <dbReference type="Proteomes" id="UP000673975"/>
    </source>
</evidence>
<dbReference type="AlphaFoldDB" id="A0A8J7RRI1"/>
<evidence type="ECO:0000256" key="1">
    <source>
        <dbReference type="SAM" id="SignalP"/>
    </source>
</evidence>
<gene>
    <name evidence="3" type="ORF">NATSA_07830</name>
</gene>
<reference evidence="3" key="1">
    <citation type="submission" date="2021-02" db="EMBL/GenBank/DDBJ databases">
        <title>Natronogracilivirga saccharolytica gen. nov. sp. nov. a new anaerobic, haloalkiliphilic carbohydrate-fermenting bacterium from soda lake and proposing of Cyclonatronumiaceae fam. nov. in the phylum Balneolaeota.</title>
        <authorList>
            <person name="Zhilina T.N."/>
            <person name="Sorokin D.Y."/>
            <person name="Zavarzina D.G."/>
            <person name="Toshchakov S.V."/>
            <person name="Kublanov I.V."/>
        </authorList>
    </citation>
    <scope>NUCLEOTIDE SEQUENCE</scope>
    <source>
        <strain evidence="3">Z-1702</strain>
    </source>
</reference>
<evidence type="ECO:0000259" key="2">
    <source>
        <dbReference type="Pfam" id="PF18962"/>
    </source>
</evidence>
<keyword evidence="4" id="KW-1185">Reference proteome</keyword>
<dbReference type="EMBL" id="JAFIDN010000005">
    <property type="protein sequence ID" value="MBP3192569.1"/>
    <property type="molecule type" value="Genomic_DNA"/>
</dbReference>
<proteinExistence type="predicted"/>
<sequence>MRKFVRFFCILTIILLAGSLVSRAQVFTHDSGPLNDPDSWSGDPQNFTDDGQTFIIEGEAATDDDWLLSGAGTRLIIDTDADITFPAGNTVTFDGITIEFGDQAGGTLIANSDIVVQNGTEWGYEQPEDVWSLIFWQDGSQSVTAGDQSEFMAFDIQADATEGTFDLLAHDAPTVVLHALNNLDLDFTDNALFRDNGNTIMAGRNISLDGAADSYQLAGTLTHQVSGASADYIAVAPQLNNLNLIARGDANPRFRSAQNHAREISVNGNFTADIESSSDLEFNDVELIIGGNLTLDHHRPEESPGQGIADFSDAIITVDNDLYLNVSGQEESQTAGILAGNGAFSVGGSVFLDASGYGSAHLGSSLFNIQGDVDVSLSGAGTIDLDDTEVYIDRNLAFGLESRGDLRFGTSYIFVMQDVDLTHHRPENSGGAGMVAGEQAIIDIVGNFNITLSGDEPDESPNLDLDRAEIVAESDMNLLALEYGVLALSEAVIEIPNGSLFLEGYNQSSLNLGDGIIISGKNLDILLDETSGTDFANSSLNARGNVTIDAADQSTLDSEEFGLTLSGSSDQTLSGLHSVTVHTFGIEKDGGFVNLQSDLTASSMVTIDLENDAVFSDGGHTLATGYAAVFRGSGNAFDFTGELLLTETPLTKNPVLQGLQNGSGGSANPAADNGSGQISFIYEQLTGRDVRFDLFIQDELPEDPAEPFESFTLSAENETESTGTLSFDNDHPYIVFLQDQQASGGSVAISDLEWMLPGEDPAGPVARARLIHNAADPAIDVLDIYINDELFAEEVAFRQASSLVTLPADSSLQISVFGHGADPDEEDALFTMDDAVFSEGGSYSIISSGVSGDGFAANPDGEATGFNLHILETTPSADDGELVNFVLWHGVTDAPAVDIWIQDGPALMDGASYTDQTQMFTAMASDYQFNVGLDGDSSGDPLIEITGDLSAAAGSGAIILASGFLEPQNNEDGPGFGLLVVLSDGSTFLMDASETYSEPDAGRPDSFVLGQNYPNPFNPVTSIAFSLPESSSVTLEVFDLQGRRVATLVDGRRSAGDHTVTFDAAHLSSGVYLYRLQAGDFVRSRQMMLVK</sequence>